<dbReference type="GO" id="GO:0006487">
    <property type="term" value="P:protein N-linked glycosylation"/>
    <property type="evidence" value="ECO:0007669"/>
    <property type="project" value="UniProtKB-UniRule"/>
</dbReference>
<name>A0A9X6NJY7_HYPEX</name>
<keyword evidence="8 11" id="KW-0472">Membrane</keyword>
<proteinExistence type="inferred from homology"/>
<dbReference type="InterPro" id="IPR036938">
    <property type="entry name" value="PAP2/HPO_sf"/>
</dbReference>
<dbReference type="InterPro" id="IPR000326">
    <property type="entry name" value="PAP2/HPO"/>
</dbReference>
<dbReference type="InterPro" id="IPR039667">
    <property type="entry name" value="Dolichyldiphosphatase_PAP2"/>
</dbReference>
<feature type="compositionally biased region" description="Polar residues" evidence="12">
    <location>
        <begin position="13"/>
        <end position="22"/>
    </location>
</feature>
<keyword evidence="5 11" id="KW-0378">Hydrolase</keyword>
<comment type="similarity">
    <text evidence="3 11">Belongs to the dolichyldiphosphatase family.</text>
</comment>
<evidence type="ECO:0000256" key="11">
    <source>
        <dbReference type="RuleBase" id="RU367078"/>
    </source>
</evidence>
<reference evidence="15" key="1">
    <citation type="submission" date="2017-01" db="EMBL/GenBank/DDBJ databases">
        <title>Comparative genomics of anhydrobiosis in the tardigrade Hypsibius dujardini.</title>
        <authorList>
            <person name="Yoshida Y."/>
            <person name="Koutsovoulos G."/>
            <person name="Laetsch D."/>
            <person name="Stevens L."/>
            <person name="Kumar S."/>
            <person name="Horikawa D."/>
            <person name="Ishino K."/>
            <person name="Komine S."/>
            <person name="Tomita M."/>
            <person name="Blaxter M."/>
            <person name="Arakawa K."/>
        </authorList>
    </citation>
    <scope>NUCLEOTIDE SEQUENCE [LARGE SCALE GENOMIC DNA]</scope>
    <source>
        <strain evidence="15">Z151</strain>
    </source>
</reference>
<dbReference type="EC" id="3.6.1.43" evidence="11"/>
<feature type="transmembrane region" description="Helical" evidence="11">
    <location>
        <begin position="55"/>
        <end position="80"/>
    </location>
</feature>
<evidence type="ECO:0000256" key="9">
    <source>
        <dbReference type="ARBA" id="ARBA00024907"/>
    </source>
</evidence>
<organism evidence="14 15">
    <name type="scientific">Hypsibius exemplaris</name>
    <name type="common">Freshwater tardigrade</name>
    <dbReference type="NCBI Taxonomy" id="2072580"/>
    <lineage>
        <taxon>Eukaryota</taxon>
        <taxon>Metazoa</taxon>
        <taxon>Ecdysozoa</taxon>
        <taxon>Tardigrada</taxon>
        <taxon>Eutardigrada</taxon>
        <taxon>Parachela</taxon>
        <taxon>Hypsibioidea</taxon>
        <taxon>Hypsibiidae</taxon>
        <taxon>Hypsibius</taxon>
    </lineage>
</organism>
<dbReference type="Gene3D" id="1.20.144.10">
    <property type="entry name" value="Phosphatidic acid phosphatase type 2/haloperoxidase"/>
    <property type="match status" value="1"/>
</dbReference>
<evidence type="ECO:0000256" key="2">
    <source>
        <dbReference type="ARBA" id="ARBA00004922"/>
    </source>
</evidence>
<dbReference type="PANTHER" id="PTHR11247:SF1">
    <property type="entry name" value="DOLICHYLDIPHOSPHATASE 1"/>
    <property type="match status" value="1"/>
</dbReference>
<dbReference type="FunFam" id="1.20.144.10:FF:000003">
    <property type="entry name" value="Dolichyldiphosphatase 1"/>
    <property type="match status" value="1"/>
</dbReference>
<dbReference type="GO" id="GO:0008610">
    <property type="term" value="P:lipid biosynthetic process"/>
    <property type="evidence" value="ECO:0007669"/>
    <property type="project" value="TreeGrafter"/>
</dbReference>
<comment type="caution">
    <text evidence="14">The sequence shown here is derived from an EMBL/GenBank/DDBJ whole genome shotgun (WGS) entry which is preliminary data.</text>
</comment>
<evidence type="ECO:0000313" key="14">
    <source>
        <dbReference type="EMBL" id="OWA54343.1"/>
    </source>
</evidence>
<feature type="transmembrane region" description="Helical" evidence="11">
    <location>
        <begin position="132"/>
        <end position="150"/>
    </location>
</feature>
<dbReference type="GO" id="GO:0047874">
    <property type="term" value="F:dolichyldiphosphatase activity"/>
    <property type="evidence" value="ECO:0007669"/>
    <property type="project" value="UniProtKB-UniRule"/>
</dbReference>
<feature type="transmembrane region" description="Helical" evidence="11">
    <location>
        <begin position="194"/>
        <end position="211"/>
    </location>
</feature>
<feature type="region of interest" description="Disordered" evidence="12">
    <location>
        <begin position="1"/>
        <end position="22"/>
    </location>
</feature>
<dbReference type="GO" id="GO:0005789">
    <property type="term" value="C:endoplasmic reticulum membrane"/>
    <property type="evidence" value="ECO:0007669"/>
    <property type="project" value="UniProtKB-SubCell"/>
</dbReference>
<dbReference type="OrthoDB" id="302705at2759"/>
<protein>
    <recommendedName>
        <fullName evidence="11">Dolichyldiphosphatase</fullName>
        <ecNumber evidence="11">3.6.1.43</ecNumber>
    </recommendedName>
</protein>
<dbReference type="Pfam" id="PF01569">
    <property type="entry name" value="PAP2"/>
    <property type="match status" value="1"/>
</dbReference>
<dbReference type="EMBL" id="MTYJ01000395">
    <property type="protein sequence ID" value="OWA54343.1"/>
    <property type="molecule type" value="Genomic_DNA"/>
</dbReference>
<keyword evidence="7 11" id="KW-1133">Transmembrane helix</keyword>
<dbReference type="PANTHER" id="PTHR11247">
    <property type="entry name" value="PALMITOYL-PROTEIN THIOESTERASE/DOLICHYLDIPHOSPHATASE 1"/>
    <property type="match status" value="1"/>
</dbReference>
<evidence type="ECO:0000313" key="15">
    <source>
        <dbReference type="Proteomes" id="UP000192578"/>
    </source>
</evidence>
<sequence>MANFGGGDDFRTPAQSTDQSTCDPTVDVWPLRFDPSVSPWVPFSYTHVEYLEGDLFGMVMAIASLLPIFIVVSFATLIIFRRDLHTMAFFAGTLLNEAVNFILKRGLGHLRPCTDRKHHGSKYAMPSNHSQFVWFFSVYLVLFLFVRLRMSIAAPKFHVFVWVWKTAVALGAVAAACIVSYSRAYLHYHSSQQVIFGSVLGAVLGVAWFFVVQNLLTPVFPVIASWRVSEFLLVRDTTLIPNVIFFEYTKEREETSSRLRKLRPANRSH</sequence>
<keyword evidence="15" id="KW-1185">Reference proteome</keyword>
<feature type="transmembrane region" description="Helical" evidence="11">
    <location>
        <begin position="162"/>
        <end position="182"/>
    </location>
</feature>
<evidence type="ECO:0000256" key="7">
    <source>
        <dbReference type="ARBA" id="ARBA00022989"/>
    </source>
</evidence>
<accession>A0A9X6NJY7</accession>
<dbReference type="Proteomes" id="UP000192578">
    <property type="component" value="Unassembled WGS sequence"/>
</dbReference>
<dbReference type="AlphaFoldDB" id="A0A9X6NJY7"/>
<evidence type="ECO:0000256" key="1">
    <source>
        <dbReference type="ARBA" id="ARBA00004477"/>
    </source>
</evidence>
<keyword evidence="6 11" id="KW-0256">Endoplasmic reticulum</keyword>
<comment type="catalytic activity">
    <reaction evidence="10 11">
        <text>a di-trans,poly-cis-dolichyl diphosphate + H2O = a di-trans,poly-cis-dolichyl phosphate + phosphate + H(+)</text>
        <dbReference type="Rhea" id="RHEA:14385"/>
        <dbReference type="Rhea" id="RHEA-COMP:19498"/>
        <dbReference type="Rhea" id="RHEA-COMP:19506"/>
        <dbReference type="ChEBI" id="CHEBI:15377"/>
        <dbReference type="ChEBI" id="CHEBI:15378"/>
        <dbReference type="ChEBI" id="CHEBI:43474"/>
        <dbReference type="ChEBI" id="CHEBI:57497"/>
        <dbReference type="ChEBI" id="CHEBI:57683"/>
        <dbReference type="EC" id="3.6.1.43"/>
    </reaction>
</comment>
<evidence type="ECO:0000256" key="4">
    <source>
        <dbReference type="ARBA" id="ARBA00022692"/>
    </source>
</evidence>
<evidence type="ECO:0000256" key="3">
    <source>
        <dbReference type="ARBA" id="ARBA00005518"/>
    </source>
</evidence>
<gene>
    <name evidence="14" type="ORF">BV898_18751</name>
</gene>
<comment type="subcellular location">
    <subcellularLocation>
        <location evidence="1 11">Endoplasmic reticulum membrane</location>
        <topology evidence="1 11">Multi-pass membrane protein</topology>
    </subcellularLocation>
</comment>
<evidence type="ECO:0000256" key="6">
    <source>
        <dbReference type="ARBA" id="ARBA00022824"/>
    </source>
</evidence>
<evidence type="ECO:0000256" key="5">
    <source>
        <dbReference type="ARBA" id="ARBA00022801"/>
    </source>
</evidence>
<feature type="domain" description="Phosphatidic acid phosphatase type 2/haloperoxidase" evidence="13">
    <location>
        <begin position="86"/>
        <end position="209"/>
    </location>
</feature>
<evidence type="ECO:0000256" key="12">
    <source>
        <dbReference type="SAM" id="MobiDB-lite"/>
    </source>
</evidence>
<evidence type="ECO:0000256" key="10">
    <source>
        <dbReference type="ARBA" id="ARBA00047349"/>
    </source>
</evidence>
<keyword evidence="4 11" id="KW-0812">Transmembrane</keyword>
<evidence type="ECO:0000259" key="13">
    <source>
        <dbReference type="SMART" id="SM00014"/>
    </source>
</evidence>
<comment type="pathway">
    <text evidence="2 11">Protein modification; protein glycosylation.</text>
</comment>
<dbReference type="SMART" id="SM00014">
    <property type="entry name" value="acidPPc"/>
    <property type="match status" value="1"/>
</dbReference>
<dbReference type="CDD" id="cd03382">
    <property type="entry name" value="PAP2_dolichyldiphosphatase"/>
    <property type="match status" value="1"/>
</dbReference>
<comment type="function">
    <text evidence="9 11">Required for efficient N-glycosylation. Necessary for maintaining optimal levels of dolichol-linked oligosaccharides. Hydrolyzes dolichyl pyrophosphate at a very high rate and dolichyl monophosphate at a much lower rate. Does not act on phosphatidate.</text>
</comment>
<dbReference type="SUPFAM" id="SSF48317">
    <property type="entry name" value="Acid phosphatase/Vanadium-dependent haloperoxidase"/>
    <property type="match status" value="1"/>
</dbReference>
<evidence type="ECO:0000256" key="8">
    <source>
        <dbReference type="ARBA" id="ARBA00023136"/>
    </source>
</evidence>